<dbReference type="GO" id="GO:0031295">
    <property type="term" value="P:T cell costimulation"/>
    <property type="evidence" value="ECO:0007669"/>
    <property type="project" value="InterPro"/>
</dbReference>
<dbReference type="InterPro" id="IPR013783">
    <property type="entry name" value="Ig-like_fold"/>
</dbReference>
<comment type="caution">
    <text evidence="15">The sequence shown here is derived from an EMBL/GenBank/DDBJ whole genome shotgun (WGS) entry which is preliminary data.</text>
</comment>
<comment type="subcellular location">
    <subcellularLocation>
        <location evidence="1">Cell membrane</location>
        <topology evidence="1">Single-pass type I membrane protein</topology>
    </subcellularLocation>
</comment>
<dbReference type="Gene3D" id="2.60.40.10">
    <property type="entry name" value="Immunoglobulins"/>
    <property type="match status" value="1"/>
</dbReference>
<dbReference type="InterPro" id="IPR039943">
    <property type="entry name" value="ICOS"/>
</dbReference>
<dbReference type="InterPro" id="IPR036179">
    <property type="entry name" value="Ig-like_dom_sf"/>
</dbReference>
<name>A0AAV7UG33_PLEWA</name>
<accession>A0AAV7UG33</accession>
<comment type="subunit">
    <text evidence="11">Homodimer; disulfide-linked. Interacts with ICOSLG. Interacts with PIK3R1. Interacts with TBK1; this interaction is critical for the maturation of T follicular regulatory cells.</text>
</comment>
<evidence type="ECO:0000256" key="4">
    <source>
        <dbReference type="ARBA" id="ARBA00022692"/>
    </source>
</evidence>
<dbReference type="PANTHER" id="PTHR20904:SF0">
    <property type="entry name" value="INDUCIBLE T-CELL COSTIMULATOR"/>
    <property type="match status" value="1"/>
</dbReference>
<feature type="compositionally biased region" description="Polar residues" evidence="12">
    <location>
        <begin position="223"/>
        <end position="239"/>
    </location>
</feature>
<keyword evidence="3" id="KW-1003">Cell membrane</keyword>
<evidence type="ECO:0000256" key="13">
    <source>
        <dbReference type="SAM" id="Phobius"/>
    </source>
</evidence>
<organism evidence="15 16">
    <name type="scientific">Pleurodeles waltl</name>
    <name type="common">Iberian ribbed newt</name>
    <dbReference type="NCBI Taxonomy" id="8319"/>
    <lineage>
        <taxon>Eukaryota</taxon>
        <taxon>Metazoa</taxon>
        <taxon>Chordata</taxon>
        <taxon>Craniata</taxon>
        <taxon>Vertebrata</taxon>
        <taxon>Euteleostomi</taxon>
        <taxon>Amphibia</taxon>
        <taxon>Batrachia</taxon>
        <taxon>Caudata</taxon>
        <taxon>Salamandroidea</taxon>
        <taxon>Salamandridae</taxon>
        <taxon>Pleurodelinae</taxon>
        <taxon>Pleurodeles</taxon>
    </lineage>
</organism>
<evidence type="ECO:0000256" key="2">
    <source>
        <dbReference type="ARBA" id="ARBA00019739"/>
    </source>
</evidence>
<dbReference type="Proteomes" id="UP001066276">
    <property type="component" value="Chromosome 3_1"/>
</dbReference>
<evidence type="ECO:0000313" key="15">
    <source>
        <dbReference type="EMBL" id="KAJ1186632.1"/>
    </source>
</evidence>
<dbReference type="AlphaFoldDB" id="A0AAV7UG33"/>
<evidence type="ECO:0000259" key="14">
    <source>
        <dbReference type="Pfam" id="PF15910"/>
    </source>
</evidence>
<dbReference type="EMBL" id="JANPWB010000005">
    <property type="protein sequence ID" value="KAJ1186632.1"/>
    <property type="molecule type" value="Genomic_DNA"/>
</dbReference>
<feature type="region of interest" description="Disordered" evidence="12">
    <location>
        <begin position="208"/>
        <end position="245"/>
    </location>
</feature>
<keyword evidence="10" id="KW-0393">Immunoglobulin domain</keyword>
<evidence type="ECO:0000256" key="6">
    <source>
        <dbReference type="ARBA" id="ARBA00022989"/>
    </source>
</evidence>
<proteinExistence type="predicted"/>
<dbReference type="SUPFAM" id="SSF48726">
    <property type="entry name" value="Immunoglobulin"/>
    <property type="match status" value="1"/>
</dbReference>
<keyword evidence="16" id="KW-1185">Reference proteome</keyword>
<keyword evidence="6 13" id="KW-1133">Transmembrane helix</keyword>
<evidence type="ECO:0000256" key="10">
    <source>
        <dbReference type="ARBA" id="ARBA00023319"/>
    </source>
</evidence>
<dbReference type="Pfam" id="PF15910">
    <property type="entry name" value="V-set_2"/>
    <property type="match status" value="1"/>
</dbReference>
<keyword evidence="5" id="KW-0732">Signal</keyword>
<evidence type="ECO:0000256" key="3">
    <source>
        <dbReference type="ARBA" id="ARBA00022475"/>
    </source>
</evidence>
<dbReference type="InterPro" id="IPR013106">
    <property type="entry name" value="Ig_V-set"/>
</dbReference>
<evidence type="ECO:0000256" key="9">
    <source>
        <dbReference type="ARBA" id="ARBA00023180"/>
    </source>
</evidence>
<dbReference type="PANTHER" id="PTHR20904">
    <property type="entry name" value="INDUCIBLE T-CELL COSTIMULATOR ICOS"/>
    <property type="match status" value="1"/>
</dbReference>
<evidence type="ECO:0000256" key="5">
    <source>
        <dbReference type="ARBA" id="ARBA00022729"/>
    </source>
</evidence>
<evidence type="ECO:0000256" key="7">
    <source>
        <dbReference type="ARBA" id="ARBA00023136"/>
    </source>
</evidence>
<keyword evidence="8" id="KW-1015">Disulfide bond</keyword>
<keyword evidence="7 13" id="KW-0472">Membrane</keyword>
<dbReference type="GO" id="GO:0005886">
    <property type="term" value="C:plasma membrane"/>
    <property type="evidence" value="ECO:0007669"/>
    <property type="project" value="UniProtKB-SubCell"/>
</dbReference>
<evidence type="ECO:0000313" key="16">
    <source>
        <dbReference type="Proteomes" id="UP001066276"/>
    </source>
</evidence>
<evidence type="ECO:0000256" key="1">
    <source>
        <dbReference type="ARBA" id="ARBA00004251"/>
    </source>
</evidence>
<evidence type="ECO:0000256" key="11">
    <source>
        <dbReference type="ARBA" id="ARBA00049688"/>
    </source>
</evidence>
<protein>
    <recommendedName>
        <fullName evidence="2">Inducible T-cell costimulator</fullName>
    </recommendedName>
</protein>
<reference evidence="15" key="1">
    <citation type="journal article" date="2022" name="bioRxiv">
        <title>Sequencing and chromosome-scale assembly of the giantPleurodeles waltlgenome.</title>
        <authorList>
            <person name="Brown T."/>
            <person name="Elewa A."/>
            <person name="Iarovenko S."/>
            <person name="Subramanian E."/>
            <person name="Araus A.J."/>
            <person name="Petzold A."/>
            <person name="Susuki M."/>
            <person name="Suzuki K.-i.T."/>
            <person name="Hayashi T."/>
            <person name="Toyoda A."/>
            <person name="Oliveira C."/>
            <person name="Osipova E."/>
            <person name="Leigh N.D."/>
            <person name="Simon A."/>
            <person name="Yun M.H."/>
        </authorList>
    </citation>
    <scope>NUCLEOTIDE SEQUENCE</scope>
    <source>
        <strain evidence="15">20211129_DDA</strain>
        <tissue evidence="15">Liver</tissue>
    </source>
</reference>
<evidence type="ECO:0000256" key="12">
    <source>
        <dbReference type="SAM" id="MobiDB-lite"/>
    </source>
</evidence>
<keyword evidence="4 13" id="KW-0812">Transmembrane</keyword>
<evidence type="ECO:0000256" key="8">
    <source>
        <dbReference type="ARBA" id="ARBA00023157"/>
    </source>
</evidence>
<feature type="transmembrane region" description="Helical" evidence="13">
    <location>
        <begin position="145"/>
        <end position="167"/>
    </location>
</feature>
<gene>
    <name evidence="15" type="ORF">NDU88_003413</name>
</gene>
<keyword evidence="9" id="KW-0325">Glycoprotein</keyword>
<feature type="domain" description="Immunoglobulin V-set" evidence="14">
    <location>
        <begin position="24"/>
        <end position="131"/>
    </location>
</feature>
<sequence length="245" mass="27373">MLIFALAFVHLVCAQHEASSPPVLVAFRNGELHLPCRPVPDMMDAKFKLTLLKENHQEPVCTGSWATNKAEIYPGQAGPHCEVHRYNNSVSFTLTKLDSHDTNYYICHIEIFYPPPYVNKNRSKTFVYVHDKELQRCESGPALPIWPLFGLAVALLLCSVFIVALCLHMKSRKYAPASLQPSSEYMVMAAVNAARNKANSTRLYLSNESPEAAQDNERGQAHLSRTSSNRPSNCSTVLQTGDYFG</sequence>